<evidence type="ECO:0000313" key="5">
    <source>
        <dbReference type="EMBL" id="MFD1673227.1"/>
    </source>
</evidence>
<organism evidence="5 6">
    <name type="scientific">Alicyclobacillus fodiniaquatilis</name>
    <dbReference type="NCBI Taxonomy" id="1661150"/>
    <lineage>
        <taxon>Bacteria</taxon>
        <taxon>Bacillati</taxon>
        <taxon>Bacillota</taxon>
        <taxon>Bacilli</taxon>
        <taxon>Bacillales</taxon>
        <taxon>Alicyclobacillaceae</taxon>
        <taxon>Alicyclobacillus</taxon>
    </lineage>
</organism>
<dbReference type="EMBL" id="JBHUCX010000004">
    <property type="protein sequence ID" value="MFD1673227.1"/>
    <property type="molecule type" value="Genomic_DNA"/>
</dbReference>
<sequence>MEYRRLGKSGVKVSEIALGSWLTYGTVTEREQAVSCIKAAFELGINHLDCANVYGAQPHEAERFLGEALTPYERDSYVLTTKVFGKVGPGPNDQGLSRKHIFSEIDKSLKALRTDYIDLYYCHRYDENTDLEETLRALDDLIRQGKVHYIGFSEWPVNKIAEAARLQKELGLHPFVASQPEYNIFQRRIEQGVLQLCEDAGIGQAVWSPLAQGVLTGKYKKGTEAPGGSRAATDRVKNSMQRYLNDDVLDKVAKLENVASEADLSLAQLALAWVLRKANVSSALIGASRPAQLEENVKASGVKLEEDILKKIDEIVEA</sequence>
<dbReference type="SUPFAM" id="SSF51430">
    <property type="entry name" value="NAD(P)-linked oxidoreductase"/>
    <property type="match status" value="1"/>
</dbReference>
<keyword evidence="6" id="KW-1185">Reference proteome</keyword>
<dbReference type="Pfam" id="PF00248">
    <property type="entry name" value="Aldo_ket_red"/>
    <property type="match status" value="1"/>
</dbReference>
<dbReference type="Proteomes" id="UP001597079">
    <property type="component" value="Unassembled WGS sequence"/>
</dbReference>
<dbReference type="InterPro" id="IPR036812">
    <property type="entry name" value="NAD(P)_OxRdtase_dom_sf"/>
</dbReference>
<keyword evidence="3" id="KW-0560">Oxidoreductase</keyword>
<dbReference type="Gene3D" id="3.20.20.100">
    <property type="entry name" value="NADP-dependent oxidoreductase domain"/>
    <property type="match status" value="1"/>
</dbReference>
<accession>A0ABW4JA63</accession>
<evidence type="ECO:0000259" key="4">
    <source>
        <dbReference type="Pfam" id="PF00248"/>
    </source>
</evidence>
<feature type="domain" description="NADP-dependent oxidoreductase" evidence="4">
    <location>
        <begin position="15"/>
        <end position="316"/>
    </location>
</feature>
<dbReference type="InterPro" id="IPR023210">
    <property type="entry name" value="NADP_OxRdtase_dom"/>
</dbReference>
<comment type="caution">
    <text evidence="5">The sequence shown here is derived from an EMBL/GenBank/DDBJ whole genome shotgun (WGS) entry which is preliminary data.</text>
</comment>
<gene>
    <name evidence="5" type="ORF">ACFSB2_00640</name>
</gene>
<keyword evidence="2" id="KW-0521">NADP</keyword>
<dbReference type="RefSeq" id="WP_377940581.1">
    <property type="nucleotide sequence ID" value="NZ_JBHUCX010000004.1"/>
</dbReference>
<dbReference type="InterPro" id="IPR005399">
    <property type="entry name" value="K_chnl_volt-dep_bsu_KCNAB-rel"/>
</dbReference>
<comment type="similarity">
    <text evidence="1">Belongs to the shaker potassium channel beta subunit family.</text>
</comment>
<evidence type="ECO:0000313" key="6">
    <source>
        <dbReference type="Proteomes" id="UP001597079"/>
    </source>
</evidence>
<reference evidence="6" key="1">
    <citation type="journal article" date="2019" name="Int. J. Syst. Evol. Microbiol.">
        <title>The Global Catalogue of Microorganisms (GCM) 10K type strain sequencing project: providing services to taxonomists for standard genome sequencing and annotation.</title>
        <authorList>
            <consortium name="The Broad Institute Genomics Platform"/>
            <consortium name="The Broad Institute Genome Sequencing Center for Infectious Disease"/>
            <person name="Wu L."/>
            <person name="Ma J."/>
        </authorList>
    </citation>
    <scope>NUCLEOTIDE SEQUENCE [LARGE SCALE GENOMIC DNA]</scope>
    <source>
        <strain evidence="6">CGMCC 1.12286</strain>
    </source>
</reference>
<evidence type="ECO:0000256" key="1">
    <source>
        <dbReference type="ARBA" id="ARBA00006515"/>
    </source>
</evidence>
<dbReference type="CDD" id="cd19074">
    <property type="entry name" value="Aldo_ket_red_shaker-like"/>
    <property type="match status" value="1"/>
</dbReference>
<name>A0ABW4JA63_9BACL</name>
<dbReference type="PANTHER" id="PTHR43150">
    <property type="entry name" value="HYPERKINETIC, ISOFORM M"/>
    <property type="match status" value="1"/>
</dbReference>
<evidence type="ECO:0000256" key="3">
    <source>
        <dbReference type="ARBA" id="ARBA00023002"/>
    </source>
</evidence>
<evidence type="ECO:0000256" key="2">
    <source>
        <dbReference type="ARBA" id="ARBA00022857"/>
    </source>
</evidence>
<dbReference type="PRINTS" id="PR01577">
    <property type="entry name" value="KCNABCHANNEL"/>
</dbReference>
<protein>
    <submittedName>
        <fullName evidence="5">Aldo/keto reductase family protein</fullName>
    </submittedName>
</protein>
<proteinExistence type="inferred from homology"/>
<dbReference type="PANTHER" id="PTHR43150:SF2">
    <property type="entry name" value="HYPERKINETIC, ISOFORM M"/>
    <property type="match status" value="1"/>
</dbReference>